<gene>
    <name evidence="4" type="ORF">H1B27_30800</name>
</gene>
<evidence type="ECO:0000256" key="1">
    <source>
        <dbReference type="ARBA" id="ARBA00022679"/>
    </source>
</evidence>
<keyword evidence="1" id="KW-0808">Transferase</keyword>
<dbReference type="Proteomes" id="UP001194539">
    <property type="component" value="Unassembled WGS sequence"/>
</dbReference>
<name>A0ABS0PBY0_9BRAD</name>
<keyword evidence="2" id="KW-0012">Acyltransferase</keyword>
<dbReference type="Gene3D" id="3.40.630.30">
    <property type="match status" value="1"/>
</dbReference>
<keyword evidence="5" id="KW-1185">Reference proteome</keyword>
<protein>
    <submittedName>
        <fullName evidence="4">GNAT family N-acetyltransferase</fullName>
    </submittedName>
</protein>
<dbReference type="InterPro" id="IPR000182">
    <property type="entry name" value="GNAT_dom"/>
</dbReference>
<accession>A0ABS0PBY0</accession>
<comment type="caution">
    <text evidence="4">The sequence shown here is derived from an EMBL/GenBank/DDBJ whole genome shotgun (WGS) entry which is preliminary data.</text>
</comment>
<dbReference type="Pfam" id="PF00583">
    <property type="entry name" value="Acetyltransf_1"/>
    <property type="match status" value="1"/>
</dbReference>
<dbReference type="EMBL" id="JACEGD010000035">
    <property type="protein sequence ID" value="MBH5390639.1"/>
    <property type="molecule type" value="Genomic_DNA"/>
</dbReference>
<dbReference type="SUPFAM" id="SSF55729">
    <property type="entry name" value="Acyl-CoA N-acyltransferases (Nat)"/>
    <property type="match status" value="1"/>
</dbReference>
<evidence type="ECO:0000256" key="2">
    <source>
        <dbReference type="ARBA" id="ARBA00023315"/>
    </source>
</evidence>
<feature type="domain" description="N-acetyltransferase" evidence="3">
    <location>
        <begin position="3"/>
        <end position="161"/>
    </location>
</feature>
<proteinExistence type="predicted"/>
<dbReference type="PROSITE" id="PS51186">
    <property type="entry name" value="GNAT"/>
    <property type="match status" value="1"/>
</dbReference>
<sequence length="166" mass="18805">MSCQVRPLQTADLPTVTEIYNAACQARESTQGTRPWSVNEMKEFLFESRPSFESYAYVDKDAVVGWTALTRYRVRDDVEHTVEMSLFVQESFRRRGVGAALAHTLLNRAIILNLHCIFAMVFKHKADVVSFAERKCGFSVTGCLPEVFSDSGNHYDILVLERHVGP</sequence>
<evidence type="ECO:0000313" key="5">
    <source>
        <dbReference type="Proteomes" id="UP001194539"/>
    </source>
</evidence>
<organism evidence="4 5">
    <name type="scientific">Bradyrhizobium diversitatis</name>
    <dbReference type="NCBI Taxonomy" id="2755406"/>
    <lineage>
        <taxon>Bacteria</taxon>
        <taxon>Pseudomonadati</taxon>
        <taxon>Pseudomonadota</taxon>
        <taxon>Alphaproteobacteria</taxon>
        <taxon>Hyphomicrobiales</taxon>
        <taxon>Nitrobacteraceae</taxon>
        <taxon>Bradyrhizobium</taxon>
    </lineage>
</organism>
<dbReference type="RefSeq" id="WP_197968624.1">
    <property type="nucleotide sequence ID" value="NZ_JACEGD010000035.1"/>
</dbReference>
<dbReference type="CDD" id="cd04301">
    <property type="entry name" value="NAT_SF"/>
    <property type="match status" value="1"/>
</dbReference>
<dbReference type="InterPro" id="IPR016181">
    <property type="entry name" value="Acyl_CoA_acyltransferase"/>
</dbReference>
<evidence type="ECO:0000259" key="3">
    <source>
        <dbReference type="PROSITE" id="PS51186"/>
    </source>
</evidence>
<evidence type="ECO:0000313" key="4">
    <source>
        <dbReference type="EMBL" id="MBH5390639.1"/>
    </source>
</evidence>
<dbReference type="PANTHER" id="PTHR43072:SF23">
    <property type="entry name" value="UPF0039 PROTEIN C11D3.02C"/>
    <property type="match status" value="1"/>
</dbReference>
<reference evidence="4 5" key="1">
    <citation type="submission" date="2020-07" db="EMBL/GenBank/DDBJ databases">
        <title>Bradyrhizobium diversity isolated from nodules of indigenous legumes of Western Australia.</title>
        <authorList>
            <person name="Klepa M.S."/>
        </authorList>
    </citation>
    <scope>NUCLEOTIDE SEQUENCE [LARGE SCALE GENOMIC DNA]</scope>
    <source>
        <strain evidence="4 5">CNPSo 4019</strain>
    </source>
</reference>
<dbReference type="PANTHER" id="PTHR43072">
    <property type="entry name" value="N-ACETYLTRANSFERASE"/>
    <property type="match status" value="1"/>
</dbReference>